<dbReference type="Proteomes" id="UP000245362">
    <property type="component" value="Unassembled WGS sequence"/>
</dbReference>
<evidence type="ECO:0000313" key="2">
    <source>
        <dbReference type="Proteomes" id="UP000245362"/>
    </source>
</evidence>
<keyword evidence="2" id="KW-1185">Reference proteome</keyword>
<name>A0A2U3B5K7_9VIBR</name>
<sequence length="236" mass="26747">MPTVDNCFDDYKGMAYVNGKYCENLMRKLYSKFTLIQLDPAWIDSIPDEVRNSRKEVSNGDNPLYDLDFITLNDVLFKETPLEDVTPDVLKSIKSGDIDKEDLGKYIPESNWERYFSELVECESKYLQTRWDKLYKLRNKIAHNKLFTKSDLENVKKITEEVKEKVDSALDNISTLDVESLPVPPALPEDKLAIEGELVSEDKLPVKTENTEEGSLGALATVALIVGFLAAVSKAK</sequence>
<reference evidence="1 2" key="1">
    <citation type="submission" date="2018-05" db="EMBL/GenBank/DDBJ databases">
        <title>Vibrio limimaris sp. nov., isolated from marine sediment.</title>
        <authorList>
            <person name="Li C.-M."/>
        </authorList>
    </citation>
    <scope>NUCLEOTIDE SEQUENCE [LARGE SCALE GENOMIC DNA]</scope>
    <source>
        <strain evidence="1 2">E4404</strain>
    </source>
</reference>
<organism evidence="1 2">
    <name type="scientific">Vibrio albus</name>
    <dbReference type="NCBI Taxonomy" id="2200953"/>
    <lineage>
        <taxon>Bacteria</taxon>
        <taxon>Pseudomonadati</taxon>
        <taxon>Pseudomonadota</taxon>
        <taxon>Gammaproteobacteria</taxon>
        <taxon>Vibrionales</taxon>
        <taxon>Vibrionaceae</taxon>
        <taxon>Vibrio</taxon>
    </lineage>
</organism>
<gene>
    <name evidence="1" type="ORF">DI392_17900</name>
</gene>
<dbReference type="AlphaFoldDB" id="A0A2U3B5K7"/>
<dbReference type="RefSeq" id="WP_109321063.1">
    <property type="nucleotide sequence ID" value="NZ_QFWT01000012.1"/>
</dbReference>
<accession>A0A2U3B5K7</accession>
<evidence type="ECO:0000313" key="1">
    <source>
        <dbReference type="EMBL" id="PWI32052.1"/>
    </source>
</evidence>
<dbReference type="OrthoDB" id="1237440at2"/>
<protein>
    <submittedName>
        <fullName evidence="1">Uncharacterized protein</fullName>
    </submittedName>
</protein>
<comment type="caution">
    <text evidence="1">The sequence shown here is derived from an EMBL/GenBank/DDBJ whole genome shotgun (WGS) entry which is preliminary data.</text>
</comment>
<proteinExistence type="predicted"/>
<dbReference type="EMBL" id="QFWT01000012">
    <property type="protein sequence ID" value="PWI32052.1"/>
    <property type="molecule type" value="Genomic_DNA"/>
</dbReference>